<proteinExistence type="predicted"/>
<evidence type="ECO:0000313" key="2">
    <source>
        <dbReference type="Proteomes" id="UP001054252"/>
    </source>
</evidence>
<organism evidence="1 2">
    <name type="scientific">Rubroshorea leprosula</name>
    <dbReference type="NCBI Taxonomy" id="152421"/>
    <lineage>
        <taxon>Eukaryota</taxon>
        <taxon>Viridiplantae</taxon>
        <taxon>Streptophyta</taxon>
        <taxon>Embryophyta</taxon>
        <taxon>Tracheophyta</taxon>
        <taxon>Spermatophyta</taxon>
        <taxon>Magnoliopsida</taxon>
        <taxon>eudicotyledons</taxon>
        <taxon>Gunneridae</taxon>
        <taxon>Pentapetalae</taxon>
        <taxon>rosids</taxon>
        <taxon>malvids</taxon>
        <taxon>Malvales</taxon>
        <taxon>Dipterocarpaceae</taxon>
        <taxon>Rubroshorea</taxon>
    </lineage>
</organism>
<gene>
    <name evidence="1" type="ORF">SLEP1_g51599</name>
</gene>
<accession>A0AAV5M7C7</accession>
<keyword evidence="2" id="KW-1185">Reference proteome</keyword>
<protein>
    <submittedName>
        <fullName evidence="1">Uncharacterized protein</fullName>
    </submittedName>
</protein>
<dbReference type="EMBL" id="BPVZ01000181">
    <property type="protein sequence ID" value="GKV44412.1"/>
    <property type="molecule type" value="Genomic_DNA"/>
</dbReference>
<name>A0AAV5M7C7_9ROSI</name>
<sequence>MSAILMLIPIAFLENTHSSSAVAFFLLVELILINDTVSYISRVRNIPIRNAINVAILAKINWLLNVPTLNATLLYILSVQNHPYDCSISCWVCFLKITDSATGNEDFALDSMLCVSNLRLIPDQNDGEEETHTKGCLYYSSAIKSKLKNPTDVGNLMRFGGAGSEASIHLHLDH</sequence>
<comment type="caution">
    <text evidence="1">The sequence shown here is derived from an EMBL/GenBank/DDBJ whole genome shotgun (WGS) entry which is preliminary data.</text>
</comment>
<evidence type="ECO:0000313" key="1">
    <source>
        <dbReference type="EMBL" id="GKV44412.1"/>
    </source>
</evidence>
<reference evidence="1 2" key="1">
    <citation type="journal article" date="2021" name="Commun. Biol.">
        <title>The genome of Shorea leprosula (Dipterocarpaceae) highlights the ecological relevance of drought in aseasonal tropical rainforests.</title>
        <authorList>
            <person name="Ng K.K.S."/>
            <person name="Kobayashi M.J."/>
            <person name="Fawcett J.A."/>
            <person name="Hatakeyama M."/>
            <person name="Paape T."/>
            <person name="Ng C.H."/>
            <person name="Ang C.C."/>
            <person name="Tnah L.H."/>
            <person name="Lee C.T."/>
            <person name="Nishiyama T."/>
            <person name="Sese J."/>
            <person name="O'Brien M.J."/>
            <person name="Copetti D."/>
            <person name="Mohd Noor M.I."/>
            <person name="Ong R.C."/>
            <person name="Putra M."/>
            <person name="Sireger I.Z."/>
            <person name="Indrioko S."/>
            <person name="Kosugi Y."/>
            <person name="Izuno A."/>
            <person name="Isagi Y."/>
            <person name="Lee S.L."/>
            <person name="Shimizu K.K."/>
        </authorList>
    </citation>
    <scope>NUCLEOTIDE SEQUENCE [LARGE SCALE GENOMIC DNA]</scope>
    <source>
        <strain evidence="1">214</strain>
    </source>
</reference>
<dbReference type="Proteomes" id="UP001054252">
    <property type="component" value="Unassembled WGS sequence"/>
</dbReference>
<dbReference type="AlphaFoldDB" id="A0AAV5M7C7"/>